<keyword evidence="1" id="KW-0732">Signal</keyword>
<keyword evidence="3" id="KW-1185">Reference proteome</keyword>
<dbReference type="EnsemblPlants" id="Pp3c2_36970V3.2">
    <property type="protein sequence ID" value="Pp3c2_36970V3.2"/>
    <property type="gene ID" value="Pp3c2_36970"/>
</dbReference>
<dbReference type="AlphaFoldDB" id="A0A7I4D5D6"/>
<accession>A0A7I4D5D6</accession>
<feature type="signal peptide" evidence="1">
    <location>
        <begin position="1"/>
        <end position="17"/>
    </location>
</feature>
<reference evidence="2 3" key="2">
    <citation type="journal article" date="2018" name="Plant J.">
        <title>The Physcomitrella patens chromosome-scale assembly reveals moss genome structure and evolution.</title>
        <authorList>
            <person name="Lang D."/>
            <person name="Ullrich K.K."/>
            <person name="Murat F."/>
            <person name="Fuchs J."/>
            <person name="Jenkins J."/>
            <person name="Haas F.B."/>
            <person name="Piednoel M."/>
            <person name="Gundlach H."/>
            <person name="Van Bel M."/>
            <person name="Meyberg R."/>
            <person name="Vives C."/>
            <person name="Morata J."/>
            <person name="Symeonidi A."/>
            <person name="Hiss M."/>
            <person name="Muchero W."/>
            <person name="Kamisugi Y."/>
            <person name="Saleh O."/>
            <person name="Blanc G."/>
            <person name="Decker E.L."/>
            <person name="van Gessel N."/>
            <person name="Grimwood J."/>
            <person name="Hayes R.D."/>
            <person name="Graham S.W."/>
            <person name="Gunter L.E."/>
            <person name="McDaniel S.F."/>
            <person name="Hoernstein S.N.W."/>
            <person name="Larsson A."/>
            <person name="Li F.W."/>
            <person name="Perroud P.F."/>
            <person name="Phillips J."/>
            <person name="Ranjan P."/>
            <person name="Rokshar D.S."/>
            <person name="Rothfels C.J."/>
            <person name="Schneider L."/>
            <person name="Shu S."/>
            <person name="Stevenson D.W."/>
            <person name="Thummler F."/>
            <person name="Tillich M."/>
            <person name="Villarreal Aguilar J.C."/>
            <person name="Widiez T."/>
            <person name="Wong G.K."/>
            <person name="Wymore A."/>
            <person name="Zhang Y."/>
            <person name="Zimmer A.D."/>
            <person name="Quatrano R.S."/>
            <person name="Mayer K.F.X."/>
            <person name="Goodstein D."/>
            <person name="Casacuberta J.M."/>
            <person name="Vandepoele K."/>
            <person name="Reski R."/>
            <person name="Cuming A.C."/>
            <person name="Tuskan G.A."/>
            <person name="Maumus F."/>
            <person name="Salse J."/>
            <person name="Schmutz J."/>
            <person name="Rensing S.A."/>
        </authorList>
    </citation>
    <scope>NUCLEOTIDE SEQUENCE [LARGE SCALE GENOMIC DNA]</scope>
    <source>
        <strain evidence="2 3">cv. Gransden 2004</strain>
    </source>
</reference>
<proteinExistence type="predicted"/>
<sequence length="83" mass="9289">MRIGMFWLYFPWLGAASARVLIRKQSCMQRSCVSLCEVVSACGLNHLANIFGGLLITFTRSKTVMAPRGDGRGRKREVLIENV</sequence>
<organism evidence="2 3">
    <name type="scientific">Physcomitrium patens</name>
    <name type="common">Spreading-leaved earth moss</name>
    <name type="synonym">Physcomitrella patens</name>
    <dbReference type="NCBI Taxonomy" id="3218"/>
    <lineage>
        <taxon>Eukaryota</taxon>
        <taxon>Viridiplantae</taxon>
        <taxon>Streptophyta</taxon>
        <taxon>Embryophyta</taxon>
        <taxon>Bryophyta</taxon>
        <taxon>Bryophytina</taxon>
        <taxon>Bryopsida</taxon>
        <taxon>Funariidae</taxon>
        <taxon>Funariales</taxon>
        <taxon>Funariaceae</taxon>
        <taxon>Physcomitrium</taxon>
    </lineage>
</organism>
<feature type="chain" id="PRO_5029598291" description="Secreted protein" evidence="1">
    <location>
        <begin position="18"/>
        <end position="83"/>
    </location>
</feature>
<reference evidence="2" key="3">
    <citation type="submission" date="2020-12" db="UniProtKB">
        <authorList>
            <consortium name="EnsemblPlants"/>
        </authorList>
    </citation>
    <scope>IDENTIFICATION</scope>
</reference>
<evidence type="ECO:0000313" key="2">
    <source>
        <dbReference type="EnsemblPlants" id="Pp3c2_36970V3.2"/>
    </source>
</evidence>
<dbReference type="Proteomes" id="UP000006727">
    <property type="component" value="Chromosome 2"/>
</dbReference>
<evidence type="ECO:0000313" key="3">
    <source>
        <dbReference type="Proteomes" id="UP000006727"/>
    </source>
</evidence>
<evidence type="ECO:0008006" key="4">
    <source>
        <dbReference type="Google" id="ProtNLM"/>
    </source>
</evidence>
<dbReference type="EMBL" id="ABEU02000002">
    <property type="status" value="NOT_ANNOTATED_CDS"/>
    <property type="molecule type" value="Genomic_DNA"/>
</dbReference>
<name>A0A7I4D5D6_PHYPA</name>
<protein>
    <recommendedName>
        <fullName evidence="4">Secreted protein</fullName>
    </recommendedName>
</protein>
<evidence type="ECO:0000256" key="1">
    <source>
        <dbReference type="SAM" id="SignalP"/>
    </source>
</evidence>
<dbReference type="Gramene" id="Pp3c2_36970V3.2">
    <property type="protein sequence ID" value="Pp3c2_36970V3.2"/>
    <property type="gene ID" value="Pp3c2_36970"/>
</dbReference>
<reference evidence="2 3" key="1">
    <citation type="journal article" date="2008" name="Science">
        <title>The Physcomitrella genome reveals evolutionary insights into the conquest of land by plants.</title>
        <authorList>
            <person name="Rensing S."/>
            <person name="Lang D."/>
            <person name="Zimmer A."/>
            <person name="Terry A."/>
            <person name="Salamov A."/>
            <person name="Shapiro H."/>
            <person name="Nishiyama T."/>
            <person name="Perroud P.-F."/>
            <person name="Lindquist E."/>
            <person name="Kamisugi Y."/>
            <person name="Tanahashi T."/>
            <person name="Sakakibara K."/>
            <person name="Fujita T."/>
            <person name="Oishi K."/>
            <person name="Shin-I T."/>
            <person name="Kuroki Y."/>
            <person name="Toyoda A."/>
            <person name="Suzuki Y."/>
            <person name="Hashimoto A."/>
            <person name="Yamaguchi K."/>
            <person name="Sugano A."/>
            <person name="Kohara Y."/>
            <person name="Fujiyama A."/>
            <person name="Anterola A."/>
            <person name="Aoki S."/>
            <person name="Ashton N."/>
            <person name="Barbazuk W.B."/>
            <person name="Barker E."/>
            <person name="Bennetzen J."/>
            <person name="Bezanilla M."/>
            <person name="Blankenship R."/>
            <person name="Cho S.H."/>
            <person name="Dutcher S."/>
            <person name="Estelle M."/>
            <person name="Fawcett J.A."/>
            <person name="Gundlach H."/>
            <person name="Hanada K."/>
            <person name="Heyl A."/>
            <person name="Hicks K.A."/>
            <person name="Hugh J."/>
            <person name="Lohr M."/>
            <person name="Mayer K."/>
            <person name="Melkozernov A."/>
            <person name="Murata T."/>
            <person name="Nelson D."/>
            <person name="Pils B."/>
            <person name="Prigge M."/>
            <person name="Reiss B."/>
            <person name="Renner T."/>
            <person name="Rombauts S."/>
            <person name="Rushton P."/>
            <person name="Sanderfoot A."/>
            <person name="Schween G."/>
            <person name="Shiu S.-H."/>
            <person name="Stueber K."/>
            <person name="Theodoulou F.L."/>
            <person name="Tu H."/>
            <person name="Van de Peer Y."/>
            <person name="Verrier P.J."/>
            <person name="Waters E."/>
            <person name="Wood A."/>
            <person name="Yang L."/>
            <person name="Cove D."/>
            <person name="Cuming A."/>
            <person name="Hasebe M."/>
            <person name="Lucas S."/>
            <person name="Mishler D.B."/>
            <person name="Reski R."/>
            <person name="Grigoriev I."/>
            <person name="Quatrano R.S."/>
            <person name="Boore J.L."/>
        </authorList>
    </citation>
    <scope>NUCLEOTIDE SEQUENCE [LARGE SCALE GENOMIC DNA]</scope>
    <source>
        <strain evidence="2 3">cv. Gransden 2004</strain>
    </source>
</reference>